<reference evidence="8 9" key="1">
    <citation type="journal article" date="2016" name="Mol. Biol. Evol.">
        <title>Comparative Genomics of Early-Diverging Mushroom-Forming Fungi Provides Insights into the Origins of Lignocellulose Decay Capabilities.</title>
        <authorList>
            <person name="Nagy L.G."/>
            <person name="Riley R."/>
            <person name="Tritt A."/>
            <person name="Adam C."/>
            <person name="Daum C."/>
            <person name="Floudas D."/>
            <person name="Sun H."/>
            <person name="Yadav J.S."/>
            <person name="Pangilinan J."/>
            <person name="Larsson K.H."/>
            <person name="Matsuura K."/>
            <person name="Barry K."/>
            <person name="Labutti K."/>
            <person name="Kuo R."/>
            <person name="Ohm R.A."/>
            <person name="Bhattacharya S.S."/>
            <person name="Shirouzu T."/>
            <person name="Yoshinaga Y."/>
            <person name="Martin F.M."/>
            <person name="Grigoriev I.V."/>
            <person name="Hibbett D.S."/>
        </authorList>
    </citation>
    <scope>NUCLEOTIDE SEQUENCE [LARGE SCALE GENOMIC DNA]</scope>
    <source>
        <strain evidence="8 9">HHB12029</strain>
    </source>
</reference>
<dbReference type="Proteomes" id="UP000077266">
    <property type="component" value="Unassembled WGS sequence"/>
</dbReference>
<comment type="cofactor">
    <cofactor evidence="2">
        <name>Mg(2+)</name>
        <dbReference type="ChEBI" id="CHEBI:18420"/>
    </cofactor>
</comment>
<dbReference type="PROSITE" id="PS51746">
    <property type="entry name" value="PPM_2"/>
    <property type="match status" value="1"/>
</dbReference>
<evidence type="ECO:0000256" key="4">
    <source>
        <dbReference type="ARBA" id="ARBA00013081"/>
    </source>
</evidence>
<keyword evidence="5" id="KW-0464">Manganese</keyword>
<dbReference type="STRING" id="1314781.A0A165P3I5"/>
<evidence type="ECO:0000313" key="9">
    <source>
        <dbReference type="Proteomes" id="UP000077266"/>
    </source>
</evidence>
<comment type="cofactor">
    <cofactor evidence="1">
        <name>Mn(2+)</name>
        <dbReference type="ChEBI" id="CHEBI:29035"/>
    </cofactor>
</comment>
<dbReference type="InterPro" id="IPR015655">
    <property type="entry name" value="PP2C"/>
</dbReference>
<evidence type="ECO:0000256" key="1">
    <source>
        <dbReference type="ARBA" id="ARBA00001936"/>
    </source>
</evidence>
<evidence type="ECO:0000259" key="7">
    <source>
        <dbReference type="PROSITE" id="PS51746"/>
    </source>
</evidence>
<name>A0A165P3I5_EXIGL</name>
<evidence type="ECO:0000256" key="3">
    <source>
        <dbReference type="ARBA" id="ARBA00006702"/>
    </source>
</evidence>
<dbReference type="CDD" id="cd00143">
    <property type="entry name" value="PP2Cc"/>
    <property type="match status" value="1"/>
</dbReference>
<accession>A0A165P3I5</accession>
<feature type="region of interest" description="Disordered" evidence="6">
    <location>
        <begin position="338"/>
        <end position="360"/>
    </location>
</feature>
<dbReference type="InParanoid" id="A0A165P3I5"/>
<gene>
    <name evidence="8" type="ORF">EXIGLDRAFT_602873</name>
</gene>
<evidence type="ECO:0000256" key="6">
    <source>
        <dbReference type="SAM" id="MobiDB-lite"/>
    </source>
</evidence>
<evidence type="ECO:0000313" key="8">
    <source>
        <dbReference type="EMBL" id="KZW01591.1"/>
    </source>
</evidence>
<dbReference type="OrthoDB" id="10264738at2759"/>
<organism evidence="8 9">
    <name type="scientific">Exidia glandulosa HHB12029</name>
    <dbReference type="NCBI Taxonomy" id="1314781"/>
    <lineage>
        <taxon>Eukaryota</taxon>
        <taxon>Fungi</taxon>
        <taxon>Dikarya</taxon>
        <taxon>Basidiomycota</taxon>
        <taxon>Agaricomycotina</taxon>
        <taxon>Agaricomycetes</taxon>
        <taxon>Auriculariales</taxon>
        <taxon>Exidiaceae</taxon>
        <taxon>Exidia</taxon>
    </lineage>
</organism>
<dbReference type="Gene3D" id="3.60.40.10">
    <property type="entry name" value="PPM-type phosphatase domain"/>
    <property type="match status" value="1"/>
</dbReference>
<dbReference type="PANTHER" id="PTHR13832:SF565">
    <property type="entry name" value="AT28366P-RELATED"/>
    <property type="match status" value="1"/>
</dbReference>
<protein>
    <recommendedName>
        <fullName evidence="4">protein-serine/threonine phosphatase</fullName>
        <ecNumber evidence="4">3.1.3.16</ecNumber>
    </recommendedName>
</protein>
<dbReference type="InterPro" id="IPR036457">
    <property type="entry name" value="PPM-type-like_dom_sf"/>
</dbReference>
<dbReference type="SUPFAM" id="SSF81606">
    <property type="entry name" value="PP2C-like"/>
    <property type="match status" value="1"/>
</dbReference>
<dbReference type="EMBL" id="KV425893">
    <property type="protein sequence ID" value="KZW01591.1"/>
    <property type="molecule type" value="Genomic_DNA"/>
</dbReference>
<dbReference type="AlphaFoldDB" id="A0A165P3I5"/>
<feature type="region of interest" description="Disordered" evidence="6">
    <location>
        <begin position="1"/>
        <end position="24"/>
    </location>
</feature>
<dbReference type="GO" id="GO:0004722">
    <property type="term" value="F:protein serine/threonine phosphatase activity"/>
    <property type="evidence" value="ECO:0007669"/>
    <property type="project" value="UniProtKB-EC"/>
</dbReference>
<evidence type="ECO:0000256" key="2">
    <source>
        <dbReference type="ARBA" id="ARBA00001946"/>
    </source>
</evidence>
<proteinExistence type="inferred from homology"/>
<keyword evidence="9" id="KW-1185">Reference proteome</keyword>
<sequence length="360" mass="39506">MGSARAADEVVELAKETDEGDDSRHAFGVSAMQGWRKEMEDENTCILQLGESDRSAAFGVFDGHLGMSLACQHAALVQDERYREKDYAAALRAAFLKTDAELRGEPSPGTTALVALLPTDGQIYVANAGDCRAVLSKQGQAVVLSRDHKVDRNPEKERVLAAGGTLDEAGEYIQNGDRKLSVARALGDYEFKQQRHRGPDDQIVTACPEIAIYNLKGDEEFLVLACDGLWDCLSSQQVISYVRLEIARGVPLAEICESIMDFCLAPEGTYRIGTDNMTIVIVALLAGRTFKGWYEWVKERVDQRIGFSTSAPRRPFDDTECARAREAWKAYVAAKAKAEAEGTDDAASKRKKGRIGGLFK</sequence>
<feature type="domain" description="PPM-type phosphatase" evidence="7">
    <location>
        <begin position="26"/>
        <end position="284"/>
    </location>
</feature>
<dbReference type="EC" id="3.1.3.16" evidence="4"/>
<dbReference type="PANTHER" id="PTHR13832">
    <property type="entry name" value="PROTEIN PHOSPHATASE 2C"/>
    <property type="match status" value="1"/>
</dbReference>
<dbReference type="SMART" id="SM00332">
    <property type="entry name" value="PP2Cc"/>
    <property type="match status" value="1"/>
</dbReference>
<evidence type="ECO:0000256" key="5">
    <source>
        <dbReference type="ARBA" id="ARBA00023211"/>
    </source>
</evidence>
<comment type="similarity">
    <text evidence="3">Belongs to the PP2C family.</text>
</comment>
<dbReference type="Pfam" id="PF00481">
    <property type="entry name" value="PP2C"/>
    <property type="match status" value="1"/>
</dbReference>
<dbReference type="InterPro" id="IPR001932">
    <property type="entry name" value="PPM-type_phosphatase-like_dom"/>
</dbReference>